<sequence length="621" mass="70845">MPHPQIVYLGLDLDSTQDPPKYAISVHDGTITTHFEIDTLRLESKHGPREAYMAFRKVVTDYVRDNNYKVHIVACPDTSHPEARDMVAYFWQELDALPVFAYVRGSSVDECASAAIRKAVVRLSPHYPGNLPRVCVGERHEVEVDFDYRICMNDLDDYRDSVCEQTWQSFTHYVDKYKSKNLCASYFSSTPQGGGVALMRHALMRFLHLSGAEAHWYVAKPKPEIFDITKRKFHNVLQGIAPPHERLTEEDKQMFIEWSRDNAESYWLGDKGPIKNSDVIIIDDPQLTGIIPYIREHAPKTPIVFRSHIEMRADLIRDDPDGPQAETWNFLWQFIKLCDVFVAHPVENFVPDCVPRDRVVLIPACTDPLDGLNKPLNERSRTYYRRVWNRICDDQGINPVDWERPYIVQVARFDPSKGVPDCIEAYRRLRERMADRPDCPVPQLVICGHGSIDDPDGKIVYDEAHKQLKQLKESIARDVCIARLPPSDQLVNMILAGANVALQLSHREGFEVKVTEALHKGCPVVAYEAGGIPLQIRDRKDGYLVPVGDIDTVVDHLYNLLTDSAREKMSEAGQNGAPEDYFTVSNTINWLYLITELAEGRSVGGGVLVRSLWHDKEKQQQ</sequence>
<dbReference type="InterPro" id="IPR052078">
    <property type="entry name" value="Trehalose_Metab_GTase"/>
</dbReference>
<evidence type="ECO:0000256" key="6">
    <source>
        <dbReference type="ARBA" id="ARBA00023277"/>
    </source>
</evidence>
<protein>
    <submittedName>
        <fullName evidence="9">Uncharacterized protein</fullName>
    </submittedName>
</protein>
<evidence type="ECO:0000313" key="9">
    <source>
        <dbReference type="EMBL" id="ORZ02174.1"/>
    </source>
</evidence>
<feature type="domain" description="Trehalose synthase N-terminal" evidence="8">
    <location>
        <begin position="187"/>
        <end position="347"/>
    </location>
</feature>
<evidence type="ECO:0000256" key="1">
    <source>
        <dbReference type="ARBA" id="ARBA00009481"/>
    </source>
</evidence>
<dbReference type="GO" id="GO:0006006">
    <property type="term" value="P:glucose metabolic process"/>
    <property type="evidence" value="ECO:0007669"/>
    <property type="project" value="UniProtKB-KW"/>
</dbReference>
<keyword evidence="5" id="KW-0808">Transferase</keyword>
<evidence type="ECO:0000313" key="10">
    <source>
        <dbReference type="Proteomes" id="UP000242180"/>
    </source>
</evidence>
<keyword evidence="4" id="KW-0328">Glycosyltransferase</keyword>
<name>A0A1X2HRS1_SYNRA</name>
<evidence type="ECO:0000259" key="8">
    <source>
        <dbReference type="Pfam" id="PF21269"/>
    </source>
</evidence>
<dbReference type="InterPro" id="IPR001296">
    <property type="entry name" value="Glyco_trans_1"/>
</dbReference>
<dbReference type="OrthoDB" id="937291at2759"/>
<dbReference type="Pfam" id="PF21269">
    <property type="entry name" value="TreT_GT1"/>
    <property type="match status" value="1"/>
</dbReference>
<accession>A0A1X2HRS1</accession>
<keyword evidence="3" id="KW-0313">Glucose metabolism</keyword>
<evidence type="ECO:0000256" key="4">
    <source>
        <dbReference type="ARBA" id="ARBA00022676"/>
    </source>
</evidence>
<dbReference type="PANTHER" id="PTHR47779:SF1">
    <property type="entry name" value="SYNTHASE (CCG-9), PUTATIVE (AFU_ORTHOLOGUE AFUA_3G12100)-RELATED"/>
    <property type="match status" value="1"/>
</dbReference>
<dbReference type="AlphaFoldDB" id="A0A1X2HRS1"/>
<feature type="domain" description="Glycosyl transferase family 1" evidence="7">
    <location>
        <begin position="401"/>
        <end position="575"/>
    </location>
</feature>
<gene>
    <name evidence="9" type="ORF">BCR43DRAFT_519549</name>
</gene>
<proteinExistence type="inferred from homology"/>
<organism evidence="9 10">
    <name type="scientific">Syncephalastrum racemosum</name>
    <name type="common">Filamentous fungus</name>
    <dbReference type="NCBI Taxonomy" id="13706"/>
    <lineage>
        <taxon>Eukaryota</taxon>
        <taxon>Fungi</taxon>
        <taxon>Fungi incertae sedis</taxon>
        <taxon>Mucoromycota</taxon>
        <taxon>Mucoromycotina</taxon>
        <taxon>Mucoromycetes</taxon>
        <taxon>Mucorales</taxon>
        <taxon>Syncephalastraceae</taxon>
        <taxon>Syncephalastrum</taxon>
    </lineage>
</organism>
<dbReference type="Gene3D" id="3.40.50.2000">
    <property type="entry name" value="Glycogen Phosphorylase B"/>
    <property type="match status" value="2"/>
</dbReference>
<keyword evidence="10" id="KW-1185">Reference proteome</keyword>
<evidence type="ECO:0000259" key="7">
    <source>
        <dbReference type="Pfam" id="PF00534"/>
    </source>
</evidence>
<dbReference type="Proteomes" id="UP000242180">
    <property type="component" value="Unassembled WGS sequence"/>
</dbReference>
<evidence type="ECO:0000256" key="3">
    <source>
        <dbReference type="ARBA" id="ARBA00022526"/>
    </source>
</evidence>
<comment type="similarity">
    <text evidence="1">Belongs to the glycosyltransferase group 1 family. Glycosyltransferase 4 subfamily.</text>
</comment>
<comment type="subunit">
    <text evidence="2">Homodimer.</text>
</comment>
<dbReference type="SUPFAM" id="SSF53756">
    <property type="entry name" value="UDP-Glycosyltransferase/glycogen phosphorylase"/>
    <property type="match status" value="1"/>
</dbReference>
<dbReference type="GO" id="GO:0016757">
    <property type="term" value="F:glycosyltransferase activity"/>
    <property type="evidence" value="ECO:0007669"/>
    <property type="project" value="UniProtKB-KW"/>
</dbReference>
<keyword evidence="6" id="KW-0119">Carbohydrate metabolism</keyword>
<reference evidence="9 10" key="1">
    <citation type="submission" date="2016-07" db="EMBL/GenBank/DDBJ databases">
        <title>Pervasive Adenine N6-methylation of Active Genes in Fungi.</title>
        <authorList>
            <consortium name="DOE Joint Genome Institute"/>
            <person name="Mondo S.J."/>
            <person name="Dannebaum R.O."/>
            <person name="Kuo R.C."/>
            <person name="Labutti K."/>
            <person name="Haridas S."/>
            <person name="Kuo A."/>
            <person name="Salamov A."/>
            <person name="Ahrendt S.R."/>
            <person name="Lipzen A."/>
            <person name="Sullivan W."/>
            <person name="Andreopoulos W.B."/>
            <person name="Clum A."/>
            <person name="Lindquist E."/>
            <person name="Daum C."/>
            <person name="Ramamoorthy G.K."/>
            <person name="Gryganskyi A."/>
            <person name="Culley D."/>
            <person name="Magnuson J.K."/>
            <person name="James T.Y."/>
            <person name="O'Malley M.A."/>
            <person name="Stajich J.E."/>
            <person name="Spatafora J.W."/>
            <person name="Visel A."/>
            <person name="Grigoriev I.V."/>
        </authorList>
    </citation>
    <scope>NUCLEOTIDE SEQUENCE [LARGE SCALE GENOMIC DNA]</scope>
    <source>
        <strain evidence="9 10">NRRL 2496</strain>
    </source>
</reference>
<dbReference type="Pfam" id="PF00534">
    <property type="entry name" value="Glycos_transf_1"/>
    <property type="match status" value="1"/>
</dbReference>
<dbReference type="OMA" id="KKAVIHW"/>
<dbReference type="EMBL" id="MCGN01000001">
    <property type="protein sequence ID" value="ORZ02174.1"/>
    <property type="molecule type" value="Genomic_DNA"/>
</dbReference>
<dbReference type="STRING" id="13706.A0A1X2HRS1"/>
<evidence type="ECO:0000256" key="2">
    <source>
        <dbReference type="ARBA" id="ARBA00011738"/>
    </source>
</evidence>
<evidence type="ECO:0000256" key="5">
    <source>
        <dbReference type="ARBA" id="ARBA00022679"/>
    </source>
</evidence>
<comment type="caution">
    <text evidence="9">The sequence shown here is derived from an EMBL/GenBank/DDBJ whole genome shotgun (WGS) entry which is preliminary data.</text>
</comment>
<dbReference type="InParanoid" id="A0A1X2HRS1"/>
<dbReference type="InterPro" id="IPR049438">
    <property type="entry name" value="TreT_GT1"/>
</dbReference>
<dbReference type="PANTHER" id="PTHR47779">
    <property type="entry name" value="SYNTHASE (CCG-9), PUTATIVE (AFU_ORTHOLOGUE AFUA_3G12100)-RELATED"/>
    <property type="match status" value="1"/>
</dbReference>